<feature type="coiled-coil region" evidence="3">
    <location>
        <begin position="598"/>
        <end position="625"/>
    </location>
</feature>
<evidence type="ECO:0000313" key="8">
    <source>
        <dbReference type="Proteomes" id="UP000316726"/>
    </source>
</evidence>
<evidence type="ECO:0000256" key="4">
    <source>
        <dbReference type="SAM" id="MobiDB-lite"/>
    </source>
</evidence>
<dbReference type="PANTHER" id="PTHR21625:SF1">
    <property type="entry name" value="DYNEIN REGULATORY COMPLEX PROTEIN 1"/>
    <property type="match status" value="1"/>
</dbReference>
<feature type="region of interest" description="Disordered" evidence="4">
    <location>
        <begin position="421"/>
        <end position="443"/>
    </location>
</feature>
<dbReference type="GO" id="GO:0003352">
    <property type="term" value="P:regulation of cilium movement"/>
    <property type="evidence" value="ECO:0007669"/>
    <property type="project" value="TreeGrafter"/>
</dbReference>
<dbReference type="InterPro" id="IPR029440">
    <property type="entry name" value="DRC1_C"/>
</dbReference>
<feature type="compositionally biased region" description="Basic and acidic residues" evidence="4">
    <location>
        <begin position="434"/>
        <end position="443"/>
    </location>
</feature>
<accession>A0A5B8MP17</accession>
<dbReference type="STRING" id="1764295.A0A5B8MP17"/>
<reference evidence="7 8" key="1">
    <citation type="submission" date="2018-07" db="EMBL/GenBank/DDBJ databases">
        <title>The complete nuclear genome of the prasinophyte Chloropicon primus (CCMP1205).</title>
        <authorList>
            <person name="Pombert J.-F."/>
            <person name="Otis C."/>
            <person name="Turmel M."/>
            <person name="Lemieux C."/>
        </authorList>
    </citation>
    <scope>NUCLEOTIDE SEQUENCE [LARGE SCALE GENOMIC DNA]</scope>
    <source>
        <strain evidence="7 8">CCMP1205</strain>
    </source>
</reference>
<feature type="compositionally biased region" description="Basic and acidic residues" evidence="4">
    <location>
        <begin position="37"/>
        <end position="50"/>
    </location>
</feature>
<protein>
    <submittedName>
        <fullName evidence="7">Dynein regulatory complex protein 1</fullName>
    </submittedName>
</protein>
<feature type="coiled-coil region" evidence="3">
    <location>
        <begin position="231"/>
        <end position="372"/>
    </location>
</feature>
<evidence type="ECO:0000256" key="1">
    <source>
        <dbReference type="ARBA" id="ARBA00009688"/>
    </source>
</evidence>
<gene>
    <name evidence="7" type="ORF">A3770_05p35880</name>
</gene>
<proteinExistence type="inferred from homology"/>
<evidence type="ECO:0000259" key="6">
    <source>
        <dbReference type="Pfam" id="PF14775"/>
    </source>
</evidence>
<dbReference type="GO" id="GO:0060285">
    <property type="term" value="P:cilium-dependent cell motility"/>
    <property type="evidence" value="ECO:0007669"/>
    <property type="project" value="TreeGrafter"/>
</dbReference>
<dbReference type="Pfam" id="PF14772">
    <property type="entry name" value="NYD-SP28"/>
    <property type="match status" value="1"/>
</dbReference>
<dbReference type="EMBL" id="CP031038">
    <property type="protein sequence ID" value="QDZ21070.1"/>
    <property type="molecule type" value="Genomic_DNA"/>
</dbReference>
<dbReference type="PANTHER" id="PTHR21625">
    <property type="entry name" value="NYD-SP28 PROTEIN"/>
    <property type="match status" value="1"/>
</dbReference>
<dbReference type="GO" id="GO:0070286">
    <property type="term" value="P:axonemal dynein complex assembly"/>
    <property type="evidence" value="ECO:0007669"/>
    <property type="project" value="InterPro"/>
</dbReference>
<dbReference type="OrthoDB" id="10260459at2759"/>
<evidence type="ECO:0000256" key="3">
    <source>
        <dbReference type="SAM" id="Coils"/>
    </source>
</evidence>
<feature type="coiled-coil region" evidence="3">
    <location>
        <begin position="147"/>
        <end position="174"/>
    </location>
</feature>
<feature type="domain" description="Dynein regulatory complex protein 1/2 N-terminal" evidence="5">
    <location>
        <begin position="80"/>
        <end position="179"/>
    </location>
</feature>
<dbReference type="GO" id="GO:0005858">
    <property type="term" value="C:axonemal dynein complex"/>
    <property type="evidence" value="ECO:0007669"/>
    <property type="project" value="InterPro"/>
</dbReference>
<dbReference type="InterPro" id="IPR039505">
    <property type="entry name" value="DRC1/2_N"/>
</dbReference>
<feature type="domain" description="Dynein regulatory complex protein 1 C-terminal" evidence="6">
    <location>
        <begin position="565"/>
        <end position="623"/>
    </location>
</feature>
<organism evidence="7 8">
    <name type="scientific">Chloropicon primus</name>
    <dbReference type="NCBI Taxonomy" id="1764295"/>
    <lineage>
        <taxon>Eukaryota</taxon>
        <taxon>Viridiplantae</taxon>
        <taxon>Chlorophyta</taxon>
        <taxon>Chloropicophyceae</taxon>
        <taxon>Chloropicales</taxon>
        <taxon>Chloropicaceae</taxon>
        <taxon>Chloropicon</taxon>
    </lineage>
</organism>
<dbReference type="Pfam" id="PF14775">
    <property type="entry name" value="NYD-SP28_assoc"/>
    <property type="match status" value="1"/>
</dbReference>
<dbReference type="InterPro" id="IPR039750">
    <property type="entry name" value="DRC1/DRC2"/>
</dbReference>
<keyword evidence="2 3" id="KW-0175">Coiled coil</keyword>
<sequence>MDGDRISTAAEREERILARRRRIQERINAKLQGEGGVSKKENIEKKETSRGKQQIVESRKRLYRLKLDGNDVVTDIRVVNDNRENLRQIDEEQQRQTLRAELLREAEKSARENASISLSWGELYKFNVPQELYKEIQAVKDSTQSVIDSKDELLDQLKTELKQKDDEYSKTLKRYAEDVDLLISNMGGQFRKLERAYQEELEEIENAFLVERKDIVENHKGEMLHLFEKRNQMEQHYMEAAQERAEQYQQQLEKLRQADAEDYNILKIRLETDIQNLEQHLEAMRATYQLNTEKLEYNYRVLVERDQENQSTINQQKRKIARQRDLLSNLKNRYADSDKKFQEENLKLTEEYKRITEQFKDLQNKYKHFQAADMRKFEEVWNMNQEIVSKFVDKVLQADKIIHEQQLGMKWVAPDKELFESPKEEQIAEEEESDKGSSDEDALARQLDEKLRDPQFTATLELLISESKFLSGGSPTSQKDLSKEDAAKKILNALEISDGPGFDALMAILQKDETSSALVDASEVVKRLKLFVQSNLAATASAAASVGAKGFRLGQRQHVDKDKIYWERLANVISPQMFRIWNALENNLQDYYKELQSRNSLLNETQSLQKENLELQKLLQNYLNSKINEDLQIPPTKIM</sequence>
<evidence type="ECO:0000259" key="5">
    <source>
        <dbReference type="Pfam" id="PF14772"/>
    </source>
</evidence>
<evidence type="ECO:0000256" key="2">
    <source>
        <dbReference type="ARBA" id="ARBA00023054"/>
    </source>
</evidence>
<dbReference type="Proteomes" id="UP000316726">
    <property type="component" value="Chromosome 5"/>
</dbReference>
<name>A0A5B8MP17_9CHLO</name>
<evidence type="ECO:0000313" key="7">
    <source>
        <dbReference type="EMBL" id="QDZ21070.1"/>
    </source>
</evidence>
<keyword evidence="8" id="KW-1185">Reference proteome</keyword>
<comment type="similarity">
    <text evidence="1">Belongs to the DRC1 family.</text>
</comment>
<feature type="region of interest" description="Disordered" evidence="4">
    <location>
        <begin position="30"/>
        <end position="51"/>
    </location>
</feature>
<dbReference type="AlphaFoldDB" id="A0A5B8MP17"/>